<dbReference type="AlphaFoldDB" id="A0A8J4H3L2"/>
<dbReference type="RefSeq" id="WP_213411832.1">
    <property type="nucleotide sequence ID" value="NZ_BOVK01000022.1"/>
</dbReference>
<name>A0A8J4H3L2_9BACL</name>
<gene>
    <name evidence="1" type="ORF">XYCOK13_18490</name>
</gene>
<protein>
    <recommendedName>
        <fullName evidence="3">HEPN domain-containing protein</fullName>
    </recommendedName>
</protein>
<accession>A0A8J4H3L2</accession>
<evidence type="ECO:0008006" key="3">
    <source>
        <dbReference type="Google" id="ProtNLM"/>
    </source>
</evidence>
<evidence type="ECO:0000313" key="1">
    <source>
        <dbReference type="EMBL" id="GIQ69025.1"/>
    </source>
</evidence>
<dbReference type="Proteomes" id="UP000677918">
    <property type="component" value="Unassembled WGS sequence"/>
</dbReference>
<evidence type="ECO:0000313" key="2">
    <source>
        <dbReference type="Proteomes" id="UP000677918"/>
    </source>
</evidence>
<comment type="caution">
    <text evidence="1">The sequence shown here is derived from an EMBL/GenBank/DDBJ whole genome shotgun (WGS) entry which is preliminary data.</text>
</comment>
<keyword evidence="2" id="KW-1185">Reference proteome</keyword>
<reference evidence="1" key="1">
    <citation type="submission" date="2021-04" db="EMBL/GenBank/DDBJ databases">
        <title>Draft genome sequence of Xylanibacillus composti strain K13.</title>
        <authorList>
            <person name="Uke A."/>
            <person name="Chhe C."/>
            <person name="Baramee S."/>
            <person name="Kosugi A."/>
        </authorList>
    </citation>
    <scope>NUCLEOTIDE SEQUENCE</scope>
    <source>
        <strain evidence="1">K13</strain>
    </source>
</reference>
<organism evidence="1 2">
    <name type="scientific">Xylanibacillus composti</name>
    <dbReference type="NCBI Taxonomy" id="1572762"/>
    <lineage>
        <taxon>Bacteria</taxon>
        <taxon>Bacillati</taxon>
        <taxon>Bacillota</taxon>
        <taxon>Bacilli</taxon>
        <taxon>Bacillales</taxon>
        <taxon>Paenibacillaceae</taxon>
        <taxon>Xylanibacillus</taxon>
    </lineage>
</organism>
<sequence length="416" mass="49122">MTELKWPHANPDFYRIISPDNIVRIKATTNLSQDFFIYAEMFRKAAHVLTEHILRKASIRELDTYFYSVTYLYRHSLELMLKAIGFKFITDVDERKRFIKNTFHNPSKILATIKQYLNKEINNNEGLFDWTEKFLSDLSKVDKESDSFRYPFGIIITRENPFSEKQYSLKLLFEKQTHINLLALANKMEIAYTVVTSYYNDSELILEEYNNYTPSFLEEGGSYYAQSVVGYGYNKGKFYPYVSAFKESADYLFEFMTDNRQLKEFLFLPMCYLYRNAIELALKEILFEECSFGFLNGLKLIKDRKHSIQRLWNTILNDVKSHNNASDDDPTIQNVEKYIIQLQGLDSTSDKFRYPTNKLLEPHFKEIKCFDIQNVSTFFGELASFLNGVCLQMSHHNELMAELRAEYEAGTRWNYE</sequence>
<proteinExistence type="predicted"/>
<dbReference type="EMBL" id="BOVK01000022">
    <property type="protein sequence ID" value="GIQ69025.1"/>
    <property type="molecule type" value="Genomic_DNA"/>
</dbReference>